<name>A0A9W9ZRD3_9CNID</name>
<dbReference type="AlphaFoldDB" id="A0A9W9ZRD3"/>
<sequence length="169" mass="19330">MGRGHSNLCEANFTVLPQFRSKSQSLCRLHYMASTNAAFCQGNMTWCFKVRGPNYHWVVDLYERLNLPVVPAVVEALRKVTIDRASELEKQKSEGRKQCRIRMKVARAEDQELRKKWVKQQAVRHTYGHEDSEDEGEVDASLVRDVNEMVGGDEQITVVSGRKCRCGSK</sequence>
<gene>
    <name evidence="1" type="ORF">OS493_012449</name>
</gene>
<evidence type="ECO:0000313" key="1">
    <source>
        <dbReference type="EMBL" id="KAJ7386105.1"/>
    </source>
</evidence>
<evidence type="ECO:0000313" key="2">
    <source>
        <dbReference type="Proteomes" id="UP001163046"/>
    </source>
</evidence>
<dbReference type="OrthoDB" id="5986766at2759"/>
<keyword evidence="2" id="KW-1185">Reference proteome</keyword>
<accession>A0A9W9ZRD3</accession>
<dbReference type="Proteomes" id="UP001163046">
    <property type="component" value="Unassembled WGS sequence"/>
</dbReference>
<comment type="caution">
    <text evidence="1">The sequence shown here is derived from an EMBL/GenBank/DDBJ whole genome shotgun (WGS) entry which is preliminary data.</text>
</comment>
<dbReference type="EMBL" id="MU825878">
    <property type="protein sequence ID" value="KAJ7386105.1"/>
    <property type="molecule type" value="Genomic_DNA"/>
</dbReference>
<protein>
    <submittedName>
        <fullName evidence="1">Uncharacterized protein</fullName>
    </submittedName>
</protein>
<reference evidence="1" key="1">
    <citation type="submission" date="2023-01" db="EMBL/GenBank/DDBJ databases">
        <title>Genome assembly of the deep-sea coral Lophelia pertusa.</title>
        <authorList>
            <person name="Herrera S."/>
            <person name="Cordes E."/>
        </authorList>
    </citation>
    <scope>NUCLEOTIDE SEQUENCE</scope>
    <source>
        <strain evidence="1">USNM1676648</strain>
        <tissue evidence="1">Polyp</tissue>
    </source>
</reference>
<proteinExistence type="predicted"/>
<organism evidence="1 2">
    <name type="scientific">Desmophyllum pertusum</name>
    <dbReference type="NCBI Taxonomy" id="174260"/>
    <lineage>
        <taxon>Eukaryota</taxon>
        <taxon>Metazoa</taxon>
        <taxon>Cnidaria</taxon>
        <taxon>Anthozoa</taxon>
        <taxon>Hexacorallia</taxon>
        <taxon>Scleractinia</taxon>
        <taxon>Caryophylliina</taxon>
        <taxon>Caryophylliidae</taxon>
        <taxon>Desmophyllum</taxon>
    </lineage>
</organism>